<keyword evidence="3" id="KW-1185">Reference proteome</keyword>
<dbReference type="Proteomes" id="UP001521785">
    <property type="component" value="Unassembled WGS sequence"/>
</dbReference>
<proteinExistence type="predicted"/>
<sequence>MPLATSSRNYSTETEGIHTSIGTDASAYIPTGSGWLPSATNNGTVYSPTPSSPIPFNNEAEQAFGSRKSSIIAIVVALAFAHFA</sequence>
<reference evidence="2 3" key="1">
    <citation type="submission" date="2024-02" db="EMBL/GenBank/DDBJ databases">
        <title>De novo assembly and annotation of 12 fungi associated with fruit tree decline syndrome in Ontario, Canada.</title>
        <authorList>
            <person name="Sulman M."/>
            <person name="Ellouze W."/>
            <person name="Ilyukhin E."/>
        </authorList>
    </citation>
    <scope>NUCLEOTIDE SEQUENCE [LARGE SCALE GENOMIC DNA]</scope>
    <source>
        <strain evidence="2 3">M42-189</strain>
    </source>
</reference>
<evidence type="ECO:0000313" key="2">
    <source>
        <dbReference type="EMBL" id="KAL1601835.1"/>
    </source>
</evidence>
<feature type="region of interest" description="Disordered" evidence="1">
    <location>
        <begin position="1"/>
        <end position="23"/>
    </location>
</feature>
<comment type="caution">
    <text evidence="2">The sequence shown here is derived from an EMBL/GenBank/DDBJ whole genome shotgun (WGS) entry which is preliminary data.</text>
</comment>
<organism evidence="2 3">
    <name type="scientific">Paraconiothyrium brasiliense</name>
    <dbReference type="NCBI Taxonomy" id="300254"/>
    <lineage>
        <taxon>Eukaryota</taxon>
        <taxon>Fungi</taxon>
        <taxon>Dikarya</taxon>
        <taxon>Ascomycota</taxon>
        <taxon>Pezizomycotina</taxon>
        <taxon>Dothideomycetes</taxon>
        <taxon>Pleosporomycetidae</taxon>
        <taxon>Pleosporales</taxon>
        <taxon>Massarineae</taxon>
        <taxon>Didymosphaeriaceae</taxon>
        <taxon>Paraconiothyrium</taxon>
    </lineage>
</organism>
<accession>A0ABR3RBM1</accession>
<name>A0ABR3RBM1_9PLEO</name>
<evidence type="ECO:0000313" key="3">
    <source>
        <dbReference type="Proteomes" id="UP001521785"/>
    </source>
</evidence>
<dbReference type="EMBL" id="JAKJXO020000008">
    <property type="protein sequence ID" value="KAL1601835.1"/>
    <property type="molecule type" value="Genomic_DNA"/>
</dbReference>
<gene>
    <name evidence="2" type="ORF">SLS60_006750</name>
</gene>
<protein>
    <submittedName>
        <fullName evidence="2">Uncharacterized protein</fullName>
    </submittedName>
</protein>
<feature type="compositionally biased region" description="Polar residues" evidence="1">
    <location>
        <begin position="1"/>
        <end position="14"/>
    </location>
</feature>
<evidence type="ECO:0000256" key="1">
    <source>
        <dbReference type="SAM" id="MobiDB-lite"/>
    </source>
</evidence>